<evidence type="ECO:0000313" key="1">
    <source>
        <dbReference type="EMBL" id="WLD57319.1"/>
    </source>
</evidence>
<sequence length="130" mass="14665">MSVTTWDPTQKPNHPELTRVRGWTAQAWPSADALVQLSDDDRHTLQAWITLDWTLWEPVISQLTASELVHLMQLMTLAEGHIGGCDAGAKSTVIHAFRQHKAKFGAPDKELVRWIKANTQNRFLPYGPVL</sequence>
<protein>
    <recommendedName>
        <fullName evidence="2">DUF3135 domain-containing protein</fullName>
    </recommendedName>
</protein>
<reference evidence="1" key="1">
    <citation type="submission" date="2022-07" db="EMBL/GenBank/DDBJ databases">
        <title>Complete genome sequence of Salinispirillum sp. LH10-3-1 capable of multiple carbohydrate inversion isolated from a soda lake.</title>
        <authorList>
            <person name="Liu J."/>
            <person name="Zhai Y."/>
            <person name="Zhang H."/>
            <person name="Yang H."/>
            <person name="Qu J."/>
            <person name="Li J."/>
        </authorList>
    </citation>
    <scope>NUCLEOTIDE SEQUENCE</scope>
    <source>
        <strain evidence="1">LH 10-3-1</strain>
    </source>
</reference>
<organism evidence="1">
    <name type="scientific">Salinispirillum sp. LH 10-3-1</name>
    <dbReference type="NCBI Taxonomy" id="2952525"/>
    <lineage>
        <taxon>Bacteria</taxon>
        <taxon>Pseudomonadati</taxon>
        <taxon>Pseudomonadota</taxon>
        <taxon>Gammaproteobacteria</taxon>
        <taxon>Oceanospirillales</taxon>
        <taxon>Saccharospirillaceae</taxon>
        <taxon>Salinispirillum</taxon>
    </lineage>
</organism>
<proteinExistence type="predicted"/>
<evidence type="ECO:0008006" key="2">
    <source>
        <dbReference type="Google" id="ProtNLM"/>
    </source>
</evidence>
<dbReference type="EMBL" id="CP101717">
    <property type="protein sequence ID" value="WLD57319.1"/>
    <property type="molecule type" value="Genomic_DNA"/>
</dbReference>
<accession>A0AB38YD47</accession>
<gene>
    <name evidence="1" type="ORF">NFC81_11395</name>
</gene>
<dbReference type="AlphaFoldDB" id="A0AB38YD47"/>
<name>A0AB38YD47_9GAMM</name>
<dbReference type="RefSeq" id="WP_304994605.1">
    <property type="nucleotide sequence ID" value="NZ_CP101717.1"/>
</dbReference>